<accession>A0ABD3NKJ8</accession>
<feature type="compositionally biased region" description="Basic and acidic residues" evidence="1">
    <location>
        <begin position="431"/>
        <end position="453"/>
    </location>
</feature>
<feature type="region of interest" description="Disordered" evidence="1">
    <location>
        <begin position="300"/>
        <end position="395"/>
    </location>
</feature>
<keyword evidence="3" id="KW-1185">Reference proteome</keyword>
<organism evidence="2 3">
    <name type="scientific">Stephanodiscus triporus</name>
    <dbReference type="NCBI Taxonomy" id="2934178"/>
    <lineage>
        <taxon>Eukaryota</taxon>
        <taxon>Sar</taxon>
        <taxon>Stramenopiles</taxon>
        <taxon>Ochrophyta</taxon>
        <taxon>Bacillariophyta</taxon>
        <taxon>Coscinodiscophyceae</taxon>
        <taxon>Thalassiosirophycidae</taxon>
        <taxon>Stephanodiscales</taxon>
        <taxon>Stephanodiscaceae</taxon>
        <taxon>Stephanodiscus</taxon>
    </lineage>
</organism>
<feature type="compositionally biased region" description="Low complexity" evidence="1">
    <location>
        <begin position="1"/>
        <end position="20"/>
    </location>
</feature>
<sequence length="672" mass="73123">MSISASSAAASSATSAAATINVNSDDNGASDEEESGDLVTTSNDKDDSINDEVDNVSAVNLDDEFFSAARDIQNWMSRIVGTAEMEDRRFQELFGARMEIVVHLWEMMEEDNLLPEKSKPKHLLWTLSFMKIVFESRLDAAHDVGNDCLMSIDGTDFRVKQQGPTEDFTTHLEGEGEAVLKAGRGDRRGLNLDWDDHSSAASLKDDSQPSSSSKTNRRRRPGVVVNLDVDDYDANAAAMPPIVLTTTTSSVATATAGSGGVGEQCATRVQHAEEALRCGGGFISSSDVIRGFILSSDVVVGESGRSSASGGRRARLRSQSRDDNNNNSGSKSSPPPPLGVSSMRRSDSRHRDRAHRSMSRTRTSDVIGVGRAGEQQQRRQSQQGEEQQPTQQQREELLRDYWKRRAEESKERVVTLSIGGGEQPRRGGHPRQHDERLYRERDRDRSRQGERSRSPSPSPEGAQLREDNFVDDLWSQSMPASPPPPSSSSSSVAFQKPGQGQCSQSSCVCRRAATAEFVFIGGCATTIRRRRHDDNELHGPFHRRGPGSWMSRPDGRSGGAASSSAMMMMTTSTTVTKARRSSPPPPAPPFAAVSVNDNSAAAEVADAEGALPLHRSTRSFRRFPPPETTTTTTEEEGRGMISVVEALLSAHPAAARVNDVRGMLPLHWASAF</sequence>
<evidence type="ECO:0000313" key="3">
    <source>
        <dbReference type="Proteomes" id="UP001530315"/>
    </source>
</evidence>
<dbReference type="Proteomes" id="UP001530315">
    <property type="component" value="Unassembled WGS sequence"/>
</dbReference>
<evidence type="ECO:0000256" key="1">
    <source>
        <dbReference type="SAM" id="MobiDB-lite"/>
    </source>
</evidence>
<dbReference type="EMBL" id="JALLAZ020001355">
    <property type="protein sequence ID" value="KAL3776405.1"/>
    <property type="molecule type" value="Genomic_DNA"/>
</dbReference>
<proteinExistence type="predicted"/>
<feature type="region of interest" description="Disordered" evidence="1">
    <location>
        <begin position="611"/>
        <end position="636"/>
    </location>
</feature>
<name>A0ABD3NKJ8_9STRA</name>
<feature type="compositionally biased region" description="Basic and acidic residues" evidence="1">
    <location>
        <begin position="198"/>
        <end position="207"/>
    </location>
</feature>
<evidence type="ECO:0000313" key="2">
    <source>
        <dbReference type="EMBL" id="KAL3776405.1"/>
    </source>
</evidence>
<feature type="region of interest" description="Disordered" evidence="1">
    <location>
        <begin position="535"/>
        <end position="566"/>
    </location>
</feature>
<feature type="region of interest" description="Disordered" evidence="1">
    <location>
        <begin position="198"/>
        <end position="222"/>
    </location>
</feature>
<feature type="compositionally biased region" description="Low complexity" evidence="1">
    <location>
        <begin position="368"/>
        <end position="392"/>
    </location>
</feature>
<feature type="non-terminal residue" evidence="2">
    <location>
        <position position="672"/>
    </location>
</feature>
<gene>
    <name evidence="2" type="ORF">ACHAW5_001412</name>
</gene>
<reference evidence="2 3" key="1">
    <citation type="submission" date="2024-10" db="EMBL/GenBank/DDBJ databases">
        <title>Updated reference genomes for cyclostephanoid diatoms.</title>
        <authorList>
            <person name="Roberts W.R."/>
            <person name="Alverson A.J."/>
        </authorList>
    </citation>
    <scope>NUCLEOTIDE SEQUENCE [LARGE SCALE GENOMIC DNA]</scope>
    <source>
        <strain evidence="2 3">AJA276-08</strain>
    </source>
</reference>
<dbReference type="AlphaFoldDB" id="A0ABD3NKJ8"/>
<comment type="caution">
    <text evidence="2">The sequence shown here is derived from an EMBL/GenBank/DDBJ whole genome shotgun (WGS) entry which is preliminary data.</text>
</comment>
<feature type="region of interest" description="Disordered" evidence="1">
    <location>
        <begin position="1"/>
        <end position="51"/>
    </location>
</feature>
<feature type="region of interest" description="Disordered" evidence="1">
    <location>
        <begin position="408"/>
        <end position="503"/>
    </location>
</feature>
<protein>
    <submittedName>
        <fullName evidence="2">Uncharacterized protein</fullName>
    </submittedName>
</protein>